<dbReference type="InterPro" id="IPR056690">
    <property type="entry name" value="DUF7788"/>
</dbReference>
<dbReference type="Pfam" id="PF11443">
    <property type="entry name" value="DUF2828"/>
    <property type="match status" value="1"/>
</dbReference>
<comment type="caution">
    <text evidence="3">The sequence shown here is derived from an EMBL/GenBank/DDBJ whole genome shotgun (WGS) entry which is preliminary data.</text>
</comment>
<dbReference type="InterPro" id="IPR011205">
    <property type="entry name" value="UCP015417_vWA"/>
</dbReference>
<dbReference type="PANTHER" id="PTHR31373">
    <property type="entry name" value="OS06G0652100 PROTEIN"/>
    <property type="match status" value="1"/>
</dbReference>
<name>A0A176VHT3_MARPO</name>
<evidence type="ECO:0000313" key="3">
    <source>
        <dbReference type="EMBL" id="OAE20474.1"/>
    </source>
</evidence>
<dbReference type="Pfam" id="PF25043">
    <property type="entry name" value="DUF7788"/>
    <property type="match status" value="1"/>
</dbReference>
<gene>
    <name evidence="3" type="ORF">AXG93_4698s1240</name>
</gene>
<evidence type="ECO:0008006" key="5">
    <source>
        <dbReference type="Google" id="ProtNLM"/>
    </source>
</evidence>
<sequence length="725" mass="81481">MAAPPFLPPPEVSMDDVDTAPDPCVPTVIPVDTEMPHSNEFLDNLRKVMGPGAANEVTHVDAHGNLMGHTENFSATYLTSGSCCLDFFFQVVPDTGVRIIALLEKAWREDAMTALKLVFHLRGVRGTGKSDKENFYYAALWMQQEHPQTLLANLAMIAEFGYFKDLLELVLRIVEGPDETHRKLEAKETHKQMPQGLTDFHFGLFSSYESISMILTESSFDVAIEQGKENAKLWNAMVEARKNPDSSELASKVTLMKRMYSFENAGTGYYSRKGAKAREAKTAGTLKPREERIAASLVADRVTKEKAAVLRKERKLALARRAVKAYTSDPKFQALYLAVAKVFASRLLQDVKALQEGRLFEISLAAKWAPSLDNSFDLRTLLCYAIACQMFPKEASPEYEALDDRKYGFAVRERLRKEVLVPLRRALELPEIVMSAQKWGEVNYKRVASVAMKTYKDLFLKHDEERFTKYLEDVKAGKAKIAAGALLPHMILKGVTDPDQDPQLAEVAELQWKRMVSDLKEKGSLSNCLAVCDVSGSMDGIPMEVCIALGMLLCELADEPWKNHLITFSETPVIHKVQGTTLAERYSFTQQMDWGANTNFQAVFDRILDMAQSNKLSPEKMVSRLFVFSDMEFDIASANPWETDYQAICRKYKDAGYTPPQIVFWNLRDSRSTPVLASQPGVALVSGFSKNLLKIFLMKDGEMDPNLVMQQALEGEEYSRLVLVD</sequence>
<evidence type="ECO:0000259" key="2">
    <source>
        <dbReference type="Pfam" id="PF25043"/>
    </source>
</evidence>
<feature type="domain" description="DUF2828" evidence="1">
    <location>
        <begin position="70"/>
        <end position="525"/>
    </location>
</feature>
<evidence type="ECO:0000259" key="1">
    <source>
        <dbReference type="Pfam" id="PF11443"/>
    </source>
</evidence>
<proteinExistence type="predicted"/>
<dbReference type="SUPFAM" id="SSF53300">
    <property type="entry name" value="vWA-like"/>
    <property type="match status" value="1"/>
</dbReference>
<dbReference type="EMBL" id="LVLJ01003604">
    <property type="protein sequence ID" value="OAE20474.1"/>
    <property type="molecule type" value="Genomic_DNA"/>
</dbReference>
<dbReference type="Gene3D" id="3.40.50.410">
    <property type="entry name" value="von Willebrand factor, type A domain"/>
    <property type="match status" value="1"/>
</dbReference>
<reference evidence="3" key="1">
    <citation type="submission" date="2016-03" db="EMBL/GenBank/DDBJ databases">
        <title>Mechanisms controlling the formation of the plant cell surface in tip-growing cells are functionally conserved among land plants.</title>
        <authorList>
            <person name="Honkanen S."/>
            <person name="Jones V.A."/>
            <person name="Morieri G."/>
            <person name="Champion C."/>
            <person name="Hetherington A.J."/>
            <person name="Kelly S."/>
            <person name="Saint-Marcoux D."/>
            <person name="Proust H."/>
            <person name="Prescott H."/>
            <person name="Dolan L."/>
        </authorList>
    </citation>
    <scope>NUCLEOTIDE SEQUENCE [LARGE SCALE GENOMIC DNA]</scope>
    <source>
        <tissue evidence="3">Whole gametophyte</tissue>
    </source>
</reference>
<dbReference type="PIRSF" id="PIRSF015417">
    <property type="entry name" value="T31B5_30_vWA"/>
    <property type="match status" value="1"/>
</dbReference>
<protein>
    <recommendedName>
        <fullName evidence="5">DUF2828 domain-containing protein</fullName>
    </recommendedName>
</protein>
<dbReference type="Proteomes" id="UP000077202">
    <property type="component" value="Unassembled WGS sequence"/>
</dbReference>
<dbReference type="AlphaFoldDB" id="A0A176VHT3"/>
<feature type="domain" description="DUF7788" evidence="2">
    <location>
        <begin position="527"/>
        <end position="705"/>
    </location>
</feature>
<dbReference type="InterPro" id="IPR058580">
    <property type="entry name" value="DUF2828"/>
</dbReference>
<accession>A0A176VHT3</accession>
<dbReference type="InterPro" id="IPR036465">
    <property type="entry name" value="vWFA_dom_sf"/>
</dbReference>
<dbReference type="PANTHER" id="PTHR31373:SF27">
    <property type="entry name" value="TROVE DOMAIN-CONTAINING PROTEIN"/>
    <property type="match status" value="1"/>
</dbReference>
<organism evidence="3 4">
    <name type="scientific">Marchantia polymorpha subsp. ruderalis</name>
    <dbReference type="NCBI Taxonomy" id="1480154"/>
    <lineage>
        <taxon>Eukaryota</taxon>
        <taxon>Viridiplantae</taxon>
        <taxon>Streptophyta</taxon>
        <taxon>Embryophyta</taxon>
        <taxon>Marchantiophyta</taxon>
        <taxon>Marchantiopsida</taxon>
        <taxon>Marchantiidae</taxon>
        <taxon>Marchantiales</taxon>
        <taxon>Marchantiaceae</taxon>
        <taxon>Marchantia</taxon>
    </lineage>
</organism>
<evidence type="ECO:0000313" key="4">
    <source>
        <dbReference type="Proteomes" id="UP000077202"/>
    </source>
</evidence>
<keyword evidence="4" id="KW-1185">Reference proteome</keyword>